<evidence type="ECO:0000256" key="2">
    <source>
        <dbReference type="ARBA" id="ARBA00009399"/>
    </source>
</evidence>
<reference evidence="8 9" key="1">
    <citation type="submission" date="2019-04" db="EMBL/GenBank/DDBJ databases">
        <title>Saccharibacteria TM7 genomes.</title>
        <authorList>
            <person name="Bor B."/>
            <person name="He X."/>
            <person name="Chen T."/>
            <person name="Dewhirst F.E."/>
        </authorList>
    </citation>
    <scope>NUCLEOTIDE SEQUENCE [LARGE SCALE GENOMIC DNA]</scope>
    <source>
        <strain evidence="8 9">BB001</strain>
    </source>
</reference>
<evidence type="ECO:0000259" key="7">
    <source>
        <dbReference type="Pfam" id="PF04138"/>
    </source>
</evidence>
<gene>
    <name evidence="8" type="ORF">FBF37_03890</name>
</gene>
<keyword evidence="4 6" id="KW-1133">Transmembrane helix</keyword>
<evidence type="ECO:0000256" key="1">
    <source>
        <dbReference type="ARBA" id="ARBA00004141"/>
    </source>
</evidence>
<dbReference type="GO" id="GO:0005886">
    <property type="term" value="C:plasma membrane"/>
    <property type="evidence" value="ECO:0007669"/>
    <property type="project" value="TreeGrafter"/>
</dbReference>
<dbReference type="OrthoDB" id="3192123at2"/>
<evidence type="ECO:0000256" key="4">
    <source>
        <dbReference type="ARBA" id="ARBA00022989"/>
    </source>
</evidence>
<evidence type="ECO:0000256" key="5">
    <source>
        <dbReference type="ARBA" id="ARBA00023136"/>
    </source>
</evidence>
<evidence type="ECO:0000313" key="8">
    <source>
        <dbReference type="EMBL" id="QCT42621.1"/>
    </source>
</evidence>
<dbReference type="EMBL" id="CP040004">
    <property type="protein sequence ID" value="QCT42621.1"/>
    <property type="molecule type" value="Genomic_DNA"/>
</dbReference>
<accession>A0A4P9A458</accession>
<evidence type="ECO:0000313" key="9">
    <source>
        <dbReference type="Proteomes" id="UP000310639"/>
    </source>
</evidence>
<feature type="transmembrane region" description="Helical" evidence="6">
    <location>
        <begin position="66"/>
        <end position="89"/>
    </location>
</feature>
<dbReference type="InterPro" id="IPR051401">
    <property type="entry name" value="GtrA_CellWall_Glycosyl"/>
</dbReference>
<dbReference type="Proteomes" id="UP000310639">
    <property type="component" value="Chromosome"/>
</dbReference>
<sequence>MNLRKQLTTFAAIGTLNTAVDVTIYTLLIWLTAPLLLAIIISTTAGMVCSYILNRRFTFKTNRQPIVQFICITITGLWILQPVVIWLLVQLLGITSTLGLSMAKLAATSISLMWNFVWYRIVFQKTKKKHLRRSVFSWLRQLGSNQRPIG</sequence>
<dbReference type="AlphaFoldDB" id="A0A4P9A458"/>
<dbReference type="KEGG" id="nft:FBF37_03890"/>
<comment type="similarity">
    <text evidence="2">Belongs to the GtrA family.</text>
</comment>
<dbReference type="GO" id="GO:0000271">
    <property type="term" value="P:polysaccharide biosynthetic process"/>
    <property type="evidence" value="ECO:0007669"/>
    <property type="project" value="InterPro"/>
</dbReference>
<protein>
    <submittedName>
        <fullName evidence="8">GtrA family protein</fullName>
    </submittedName>
</protein>
<proteinExistence type="inferred from homology"/>
<comment type="subcellular location">
    <subcellularLocation>
        <location evidence="1">Membrane</location>
        <topology evidence="1">Multi-pass membrane protein</topology>
    </subcellularLocation>
</comment>
<keyword evidence="3 6" id="KW-0812">Transmembrane</keyword>
<feature type="domain" description="GtrA/DPMS transmembrane" evidence="7">
    <location>
        <begin position="9"/>
        <end position="122"/>
    </location>
</feature>
<feature type="transmembrane region" description="Helical" evidence="6">
    <location>
        <begin position="101"/>
        <end position="123"/>
    </location>
</feature>
<keyword evidence="9" id="KW-1185">Reference proteome</keyword>
<feature type="transmembrane region" description="Helical" evidence="6">
    <location>
        <begin position="35"/>
        <end position="54"/>
    </location>
</feature>
<feature type="transmembrane region" description="Helical" evidence="6">
    <location>
        <begin position="7"/>
        <end position="29"/>
    </location>
</feature>
<dbReference type="RefSeq" id="WP_138079762.1">
    <property type="nucleotide sequence ID" value="NZ_CP040004.1"/>
</dbReference>
<evidence type="ECO:0000256" key="3">
    <source>
        <dbReference type="ARBA" id="ARBA00022692"/>
    </source>
</evidence>
<dbReference type="Pfam" id="PF04138">
    <property type="entry name" value="GtrA_DPMS_TM"/>
    <property type="match status" value="1"/>
</dbReference>
<organism evidence="8 9">
    <name type="scientific">Candidatus Nanosynbacter featherlites</name>
    <dbReference type="NCBI Taxonomy" id="2572088"/>
    <lineage>
        <taxon>Bacteria</taxon>
        <taxon>Candidatus Saccharimonadota</taxon>
        <taxon>Candidatus Saccharimonadia</taxon>
        <taxon>Candidatus Nanosynbacterales</taxon>
        <taxon>Candidatus Nanosynbacteraceae</taxon>
        <taxon>Candidatus Nanosynbacter</taxon>
    </lineage>
</organism>
<name>A0A4P9A458_9BACT</name>
<dbReference type="InterPro" id="IPR007267">
    <property type="entry name" value="GtrA_DPMS_TM"/>
</dbReference>
<dbReference type="PANTHER" id="PTHR38459:SF1">
    <property type="entry name" value="PROPHAGE BACTOPRENOL-LINKED GLUCOSE TRANSLOCASE HOMOLOG"/>
    <property type="match status" value="1"/>
</dbReference>
<evidence type="ECO:0000256" key="6">
    <source>
        <dbReference type="SAM" id="Phobius"/>
    </source>
</evidence>
<dbReference type="PANTHER" id="PTHR38459">
    <property type="entry name" value="PROPHAGE BACTOPRENOL-LINKED GLUCOSE TRANSLOCASE HOMOLOG"/>
    <property type="match status" value="1"/>
</dbReference>
<keyword evidence="5 6" id="KW-0472">Membrane</keyword>